<dbReference type="UniPathway" id="UPA00034">
    <property type="reaction ID" value="UER00018"/>
</dbReference>
<dbReference type="GO" id="GO:0008839">
    <property type="term" value="F:4-hydroxy-tetrahydrodipicolinate reductase"/>
    <property type="evidence" value="ECO:0007669"/>
    <property type="project" value="UniProtKB-UniRule"/>
</dbReference>
<dbReference type="PANTHER" id="PTHR20836">
    <property type="entry name" value="DIHYDRODIPICOLINATE REDUCTASE"/>
    <property type="match status" value="1"/>
</dbReference>
<feature type="binding site" evidence="13">
    <location>
        <begin position="159"/>
        <end position="160"/>
    </location>
    <ligand>
        <name>(S)-2,3,4,5-tetrahydrodipicolinate</name>
        <dbReference type="ChEBI" id="CHEBI:16845"/>
    </ligand>
</feature>
<dbReference type="EC" id="1.17.1.8" evidence="10 13"/>
<dbReference type="InterPro" id="IPR022663">
    <property type="entry name" value="DapB_C"/>
</dbReference>
<proteinExistence type="inferred from homology"/>
<evidence type="ECO:0000256" key="13">
    <source>
        <dbReference type="HAMAP-Rule" id="MF_00102"/>
    </source>
</evidence>
<evidence type="ECO:0000313" key="16">
    <source>
        <dbReference type="EMBL" id="CAB0149578.1"/>
    </source>
</evidence>
<feature type="active site" description="Proton donor/acceptor" evidence="13">
    <location>
        <position position="149"/>
    </location>
</feature>
<dbReference type="AlphaFoldDB" id="A0A6S6WPN3"/>
<comment type="caution">
    <text evidence="13">Was originally thought to be a dihydrodipicolinate reductase (DHDPR), catalyzing the conversion of dihydrodipicolinate to tetrahydrodipicolinate. However, it was shown in E.coli that the substrate of the enzymatic reaction is not dihydrodipicolinate (DHDP) but in fact (2S,4S)-4-hydroxy-2,3,4,5-tetrahydrodipicolinic acid (HTPA), the product released by the DapA-catalyzed reaction.</text>
</comment>
<dbReference type="InterPro" id="IPR036291">
    <property type="entry name" value="NAD(P)-bd_dom_sf"/>
</dbReference>
<keyword evidence="8 13" id="KW-0457">Lysine biosynthesis</keyword>
<dbReference type="GO" id="GO:0050661">
    <property type="term" value="F:NADP binding"/>
    <property type="evidence" value="ECO:0007669"/>
    <property type="project" value="UniProtKB-UniRule"/>
</dbReference>
<evidence type="ECO:0000256" key="6">
    <source>
        <dbReference type="ARBA" id="ARBA00023002"/>
    </source>
</evidence>
<comment type="pathway">
    <text evidence="9 13">Amino-acid biosynthesis; L-lysine biosynthesis via DAP pathway; (S)-tetrahydrodipicolinate from L-aspartate: step 4/4.</text>
</comment>
<feature type="domain" description="Dihydrodipicolinate reductase C-terminal" evidence="15">
    <location>
        <begin position="123"/>
        <end position="256"/>
    </location>
</feature>
<dbReference type="SUPFAM" id="SSF55347">
    <property type="entry name" value="Glyceraldehyde-3-phosphate dehydrogenase-like, C-terminal domain"/>
    <property type="match status" value="1"/>
</dbReference>
<feature type="binding site" evidence="13">
    <location>
        <position position="150"/>
    </location>
    <ligand>
        <name>(S)-2,3,4,5-tetrahydrodipicolinate</name>
        <dbReference type="ChEBI" id="CHEBI:16845"/>
    </ligand>
</feature>
<keyword evidence="17" id="KW-1185">Reference proteome</keyword>
<evidence type="ECO:0000256" key="4">
    <source>
        <dbReference type="ARBA" id="ARBA00022857"/>
    </source>
</evidence>
<dbReference type="Pfam" id="PF01113">
    <property type="entry name" value="DapB_N"/>
    <property type="match status" value="1"/>
</dbReference>
<dbReference type="InterPro" id="IPR000846">
    <property type="entry name" value="DapB_N"/>
</dbReference>
<dbReference type="GO" id="GO:0019877">
    <property type="term" value="P:diaminopimelate biosynthetic process"/>
    <property type="evidence" value="ECO:0007669"/>
    <property type="project" value="UniProtKB-UniRule"/>
</dbReference>
<dbReference type="PROSITE" id="PS01298">
    <property type="entry name" value="DAPB"/>
    <property type="match status" value="1"/>
</dbReference>
<evidence type="ECO:0000256" key="2">
    <source>
        <dbReference type="ARBA" id="ARBA00022490"/>
    </source>
</evidence>
<name>A0A6S6WPN3_9GAMM</name>
<keyword evidence="3 13" id="KW-0028">Amino-acid biosynthesis</keyword>
<dbReference type="InterPro" id="IPR023940">
    <property type="entry name" value="DHDPR_bac"/>
</dbReference>
<organism evidence="16 17">
    <name type="scientific">Pseudidiomarina piscicola</name>
    <dbReference type="NCBI Taxonomy" id="2614830"/>
    <lineage>
        <taxon>Bacteria</taxon>
        <taxon>Pseudomonadati</taxon>
        <taxon>Pseudomonadota</taxon>
        <taxon>Gammaproteobacteria</taxon>
        <taxon>Alteromonadales</taxon>
        <taxon>Idiomarinaceae</taxon>
        <taxon>Pseudidiomarina</taxon>
    </lineage>
</organism>
<dbReference type="Gene3D" id="3.40.50.720">
    <property type="entry name" value="NAD(P)-binding Rossmann-like Domain"/>
    <property type="match status" value="1"/>
</dbReference>
<dbReference type="SUPFAM" id="SSF51735">
    <property type="entry name" value="NAD(P)-binding Rossmann-fold domains"/>
    <property type="match status" value="1"/>
</dbReference>
<evidence type="ECO:0000256" key="9">
    <source>
        <dbReference type="ARBA" id="ARBA00037922"/>
    </source>
</evidence>
<evidence type="ECO:0000256" key="11">
    <source>
        <dbReference type="ARBA" id="ARBA00049080"/>
    </source>
</evidence>
<dbReference type="Pfam" id="PF05173">
    <property type="entry name" value="DapB_C"/>
    <property type="match status" value="1"/>
</dbReference>
<evidence type="ECO:0000313" key="17">
    <source>
        <dbReference type="Proteomes" id="UP000481517"/>
    </source>
</evidence>
<dbReference type="GO" id="GO:0005829">
    <property type="term" value="C:cytosol"/>
    <property type="evidence" value="ECO:0007669"/>
    <property type="project" value="TreeGrafter"/>
</dbReference>
<accession>A0A6S6WPN3</accession>
<comment type="subcellular location">
    <subcellularLocation>
        <location evidence="13">Cytoplasm</location>
    </subcellularLocation>
</comment>
<comment type="caution">
    <text evidence="13">Lacks conserved residue(s) required for the propagation of feature annotation.</text>
</comment>
<reference evidence="16 17" key="1">
    <citation type="submission" date="2020-02" db="EMBL/GenBank/DDBJ databases">
        <authorList>
            <person name="Rodrigo-Torres L."/>
            <person name="Arahal R. D."/>
            <person name="Lucena T."/>
        </authorList>
    </citation>
    <scope>NUCLEOTIDE SEQUENCE [LARGE SCALE GENOMIC DNA]</scope>
    <source>
        <strain evidence="16 17">CECT 9734</strain>
    </source>
</reference>
<keyword evidence="2 13" id="KW-0963">Cytoplasm</keyword>
<keyword evidence="7 13" id="KW-0520">NAD</keyword>
<dbReference type="InterPro" id="IPR022664">
    <property type="entry name" value="DapB_N_CS"/>
</dbReference>
<feature type="active site" description="Proton donor" evidence="13">
    <location>
        <position position="153"/>
    </location>
</feature>
<dbReference type="NCBIfam" id="TIGR00036">
    <property type="entry name" value="dapB"/>
    <property type="match status" value="1"/>
</dbReference>
<dbReference type="PANTHER" id="PTHR20836:SF0">
    <property type="entry name" value="4-HYDROXY-TETRAHYDRODIPICOLINATE REDUCTASE 1, CHLOROPLASTIC-RELATED"/>
    <property type="match status" value="1"/>
</dbReference>
<gene>
    <name evidence="13 16" type="primary">dapB</name>
    <name evidence="16" type="ORF">PSI9734_00148</name>
</gene>
<evidence type="ECO:0000256" key="7">
    <source>
        <dbReference type="ARBA" id="ARBA00023027"/>
    </source>
</evidence>
<comment type="subunit">
    <text evidence="13">Homotetramer.</text>
</comment>
<feature type="binding site" evidence="13">
    <location>
        <begin position="93"/>
        <end position="95"/>
    </location>
    <ligand>
        <name>NAD(+)</name>
        <dbReference type="ChEBI" id="CHEBI:57540"/>
    </ligand>
</feature>
<protein>
    <recommendedName>
        <fullName evidence="10 13">4-hydroxy-tetrahydrodipicolinate reductase</fullName>
        <shortName evidence="13">HTPA reductase</shortName>
        <ecNumber evidence="10 13">1.17.1.8</ecNumber>
    </recommendedName>
</protein>
<sequence length="269" mass="28276">MKIAVIGASGRMGKAVIDELAQQQLTCVAAIVGDQSASLGQRVTTAPEQALFYTSGDELTTADIDVVIDFSLPEALAHNLTLAERLGAAMVVCTTGLETEQQQLLQRAATSIPLLYAANTSVGICVLEQLVAVASAAMPATDIEILEAHHSAKRDAPSGTALALAQAAAGGRGQDLAACDAQIRGPSARRPGSIGFAVQRAADIIGEHSVLMAQPGERLELNHRVSDRRVFARGAVQAAQWLAQQPAGYYQMRDMLDLNAVLKQLLAEI</sequence>
<keyword evidence="6 13" id="KW-0560">Oxidoreductase</keyword>
<dbReference type="PIRSF" id="PIRSF000161">
    <property type="entry name" value="DHPR"/>
    <property type="match status" value="1"/>
</dbReference>
<dbReference type="CDD" id="cd02274">
    <property type="entry name" value="DHDPR_N"/>
    <property type="match status" value="1"/>
</dbReference>
<evidence type="ECO:0000256" key="1">
    <source>
        <dbReference type="ARBA" id="ARBA00006642"/>
    </source>
</evidence>
<feature type="domain" description="Dihydrodipicolinate reductase N-terminal" evidence="14">
    <location>
        <begin position="1"/>
        <end position="119"/>
    </location>
</feature>
<feature type="binding site" evidence="13">
    <location>
        <begin position="7"/>
        <end position="12"/>
    </location>
    <ligand>
        <name>NAD(+)</name>
        <dbReference type="ChEBI" id="CHEBI:57540"/>
    </ligand>
</feature>
<dbReference type="GO" id="GO:0051287">
    <property type="term" value="F:NAD binding"/>
    <property type="evidence" value="ECO:0007669"/>
    <property type="project" value="UniProtKB-UniRule"/>
</dbReference>
<evidence type="ECO:0000256" key="5">
    <source>
        <dbReference type="ARBA" id="ARBA00022915"/>
    </source>
</evidence>
<dbReference type="Gene3D" id="3.30.360.10">
    <property type="entry name" value="Dihydrodipicolinate Reductase, domain 2"/>
    <property type="match status" value="1"/>
</dbReference>
<keyword evidence="5 13" id="KW-0220">Diaminopimelate biosynthesis</keyword>
<dbReference type="HAMAP" id="MF_00102">
    <property type="entry name" value="DapB"/>
    <property type="match status" value="1"/>
</dbReference>
<comment type="catalytic activity">
    <reaction evidence="11 13">
        <text>(S)-2,3,4,5-tetrahydrodipicolinate + NADP(+) + H2O = (2S,4S)-4-hydroxy-2,3,4,5-tetrahydrodipicolinate + NADPH + H(+)</text>
        <dbReference type="Rhea" id="RHEA:35331"/>
        <dbReference type="ChEBI" id="CHEBI:15377"/>
        <dbReference type="ChEBI" id="CHEBI:15378"/>
        <dbReference type="ChEBI" id="CHEBI:16845"/>
        <dbReference type="ChEBI" id="CHEBI:57783"/>
        <dbReference type="ChEBI" id="CHEBI:58349"/>
        <dbReference type="ChEBI" id="CHEBI:67139"/>
        <dbReference type="EC" id="1.17.1.8"/>
    </reaction>
</comment>
<evidence type="ECO:0000256" key="10">
    <source>
        <dbReference type="ARBA" id="ARBA00038983"/>
    </source>
</evidence>
<evidence type="ECO:0000259" key="15">
    <source>
        <dbReference type="Pfam" id="PF05173"/>
    </source>
</evidence>
<comment type="function">
    <text evidence="13">Catalyzes the conversion of 4-hydroxy-tetrahydrodipicolinate (HTPA) to tetrahydrodipicolinate.</text>
</comment>
<dbReference type="RefSeq" id="WP_173919211.1">
    <property type="nucleotide sequence ID" value="NZ_CADCXY010000001.1"/>
</dbReference>
<comment type="catalytic activity">
    <reaction evidence="12 13">
        <text>(S)-2,3,4,5-tetrahydrodipicolinate + NAD(+) + H2O = (2S,4S)-4-hydroxy-2,3,4,5-tetrahydrodipicolinate + NADH + H(+)</text>
        <dbReference type="Rhea" id="RHEA:35323"/>
        <dbReference type="ChEBI" id="CHEBI:15377"/>
        <dbReference type="ChEBI" id="CHEBI:15378"/>
        <dbReference type="ChEBI" id="CHEBI:16845"/>
        <dbReference type="ChEBI" id="CHEBI:57540"/>
        <dbReference type="ChEBI" id="CHEBI:57945"/>
        <dbReference type="ChEBI" id="CHEBI:67139"/>
        <dbReference type="EC" id="1.17.1.8"/>
    </reaction>
</comment>
<comment type="similarity">
    <text evidence="1 13">Belongs to the DapB family.</text>
</comment>
<evidence type="ECO:0000256" key="12">
    <source>
        <dbReference type="ARBA" id="ARBA00049396"/>
    </source>
</evidence>
<dbReference type="GO" id="GO:0016726">
    <property type="term" value="F:oxidoreductase activity, acting on CH or CH2 groups, NAD or NADP as acceptor"/>
    <property type="evidence" value="ECO:0007669"/>
    <property type="project" value="UniProtKB-UniRule"/>
</dbReference>
<evidence type="ECO:0000256" key="8">
    <source>
        <dbReference type="ARBA" id="ARBA00023154"/>
    </source>
</evidence>
<feature type="binding site" evidence="13">
    <location>
        <begin position="117"/>
        <end position="120"/>
    </location>
    <ligand>
        <name>NAD(+)</name>
        <dbReference type="ChEBI" id="CHEBI:57540"/>
    </ligand>
</feature>
<evidence type="ECO:0000259" key="14">
    <source>
        <dbReference type="Pfam" id="PF01113"/>
    </source>
</evidence>
<evidence type="ECO:0000256" key="3">
    <source>
        <dbReference type="ARBA" id="ARBA00022605"/>
    </source>
</evidence>
<keyword evidence="4 13" id="KW-0521">NADP</keyword>
<dbReference type="EMBL" id="CADCXY010000001">
    <property type="protein sequence ID" value="CAB0149578.1"/>
    <property type="molecule type" value="Genomic_DNA"/>
</dbReference>
<dbReference type="Proteomes" id="UP000481517">
    <property type="component" value="Unassembled WGS sequence"/>
</dbReference>
<dbReference type="GO" id="GO:0009089">
    <property type="term" value="P:lysine biosynthetic process via diaminopimelate"/>
    <property type="evidence" value="ECO:0007669"/>
    <property type="project" value="UniProtKB-UniRule"/>
</dbReference>